<evidence type="ECO:0000313" key="2">
    <source>
        <dbReference type="EMBL" id="CAL8129447.1"/>
    </source>
</evidence>
<feature type="compositionally biased region" description="Polar residues" evidence="1">
    <location>
        <begin position="34"/>
        <end position="47"/>
    </location>
</feature>
<dbReference type="EMBL" id="CAXLJM020000077">
    <property type="protein sequence ID" value="CAL8129447.1"/>
    <property type="molecule type" value="Genomic_DNA"/>
</dbReference>
<gene>
    <name evidence="2" type="ORF">ODALV1_LOCUS23179</name>
</gene>
<evidence type="ECO:0000256" key="1">
    <source>
        <dbReference type="SAM" id="MobiDB-lite"/>
    </source>
</evidence>
<proteinExistence type="predicted"/>
<sequence length="126" mass="14358">MLWTSLMMSYLAQSDLANEGDSVRDEDESENARRNGSNSPYPKSSIPNADLTAATDMIVGYVESRDYHNNMEMEQYHYSSGDITTDEEDEENENENGENSGHENAVNKVLVFRFSRILTRVLRLLL</sequence>
<name>A0ABP1RK95_9HEXA</name>
<comment type="caution">
    <text evidence="2">The sequence shown here is derived from an EMBL/GenBank/DDBJ whole genome shotgun (WGS) entry which is preliminary data.</text>
</comment>
<feature type="region of interest" description="Disordered" evidence="1">
    <location>
        <begin position="76"/>
        <end position="102"/>
    </location>
</feature>
<organism evidence="2 3">
    <name type="scientific">Orchesella dallaii</name>
    <dbReference type="NCBI Taxonomy" id="48710"/>
    <lineage>
        <taxon>Eukaryota</taxon>
        <taxon>Metazoa</taxon>
        <taxon>Ecdysozoa</taxon>
        <taxon>Arthropoda</taxon>
        <taxon>Hexapoda</taxon>
        <taxon>Collembola</taxon>
        <taxon>Entomobryomorpha</taxon>
        <taxon>Entomobryoidea</taxon>
        <taxon>Orchesellidae</taxon>
        <taxon>Orchesellinae</taxon>
        <taxon>Orchesella</taxon>
    </lineage>
</organism>
<accession>A0ABP1RK95</accession>
<reference evidence="2 3" key="1">
    <citation type="submission" date="2024-08" db="EMBL/GenBank/DDBJ databases">
        <authorList>
            <person name="Cucini C."/>
            <person name="Frati F."/>
        </authorList>
    </citation>
    <scope>NUCLEOTIDE SEQUENCE [LARGE SCALE GENOMIC DNA]</scope>
</reference>
<feature type="compositionally biased region" description="Acidic residues" evidence="1">
    <location>
        <begin position="84"/>
        <end position="96"/>
    </location>
</feature>
<evidence type="ECO:0000313" key="3">
    <source>
        <dbReference type="Proteomes" id="UP001642540"/>
    </source>
</evidence>
<keyword evidence="3" id="KW-1185">Reference proteome</keyword>
<feature type="region of interest" description="Disordered" evidence="1">
    <location>
        <begin position="15"/>
        <end position="49"/>
    </location>
</feature>
<dbReference type="Proteomes" id="UP001642540">
    <property type="component" value="Unassembled WGS sequence"/>
</dbReference>
<protein>
    <submittedName>
        <fullName evidence="2">Uncharacterized protein</fullName>
    </submittedName>
</protein>